<dbReference type="Proteomes" id="UP001147760">
    <property type="component" value="Unassembled WGS sequence"/>
</dbReference>
<feature type="chain" id="PRO_5040766696" evidence="1">
    <location>
        <begin position="29"/>
        <end position="105"/>
    </location>
</feature>
<sequence>MAGTRLVGIRIAVRILTISTSLAGSSSAARLQLRPDRGGEVVVIATDNAILVKQLCSGRHRVADSIAKVAPPDIAEAPKSSAVKLETGNKQPLAAISLIGMRTIL</sequence>
<reference evidence="2" key="2">
    <citation type="journal article" date="2023" name="IMA Fungus">
        <title>Comparative genomic study of the Penicillium genus elucidates a diverse pangenome and 15 lateral gene transfer events.</title>
        <authorList>
            <person name="Petersen C."/>
            <person name="Sorensen T."/>
            <person name="Nielsen M.R."/>
            <person name="Sondergaard T.E."/>
            <person name="Sorensen J.L."/>
            <person name="Fitzpatrick D.A."/>
            <person name="Frisvad J.C."/>
            <person name="Nielsen K.L."/>
        </authorList>
    </citation>
    <scope>NUCLEOTIDE SEQUENCE</scope>
    <source>
        <strain evidence="2">IBT 17660</strain>
    </source>
</reference>
<reference evidence="2" key="1">
    <citation type="submission" date="2022-12" db="EMBL/GenBank/DDBJ databases">
        <authorList>
            <person name="Petersen C."/>
        </authorList>
    </citation>
    <scope>NUCLEOTIDE SEQUENCE</scope>
    <source>
        <strain evidence="2">IBT 17660</strain>
    </source>
</reference>
<evidence type="ECO:0000256" key="1">
    <source>
        <dbReference type="SAM" id="SignalP"/>
    </source>
</evidence>
<protein>
    <submittedName>
        <fullName evidence="2">Uncharacterized protein</fullName>
    </submittedName>
</protein>
<gene>
    <name evidence="2" type="ORF">N7530_010810</name>
</gene>
<dbReference type="EMBL" id="JAPWDO010000008">
    <property type="protein sequence ID" value="KAJ5458866.1"/>
    <property type="molecule type" value="Genomic_DNA"/>
</dbReference>
<evidence type="ECO:0000313" key="2">
    <source>
        <dbReference type="EMBL" id="KAJ5458866.1"/>
    </source>
</evidence>
<dbReference type="AlphaFoldDB" id="A0A9W9WGH8"/>
<name>A0A9W9WGH8_9EURO</name>
<comment type="caution">
    <text evidence="2">The sequence shown here is derived from an EMBL/GenBank/DDBJ whole genome shotgun (WGS) entry which is preliminary data.</text>
</comment>
<evidence type="ECO:0000313" key="3">
    <source>
        <dbReference type="Proteomes" id="UP001147760"/>
    </source>
</evidence>
<accession>A0A9W9WGH8</accession>
<feature type="signal peptide" evidence="1">
    <location>
        <begin position="1"/>
        <end position="28"/>
    </location>
</feature>
<proteinExistence type="predicted"/>
<organism evidence="2 3">
    <name type="scientific">Penicillium desertorum</name>
    <dbReference type="NCBI Taxonomy" id="1303715"/>
    <lineage>
        <taxon>Eukaryota</taxon>
        <taxon>Fungi</taxon>
        <taxon>Dikarya</taxon>
        <taxon>Ascomycota</taxon>
        <taxon>Pezizomycotina</taxon>
        <taxon>Eurotiomycetes</taxon>
        <taxon>Eurotiomycetidae</taxon>
        <taxon>Eurotiales</taxon>
        <taxon>Aspergillaceae</taxon>
        <taxon>Penicillium</taxon>
    </lineage>
</organism>
<keyword evidence="3" id="KW-1185">Reference proteome</keyword>
<keyword evidence="1" id="KW-0732">Signal</keyword>